<evidence type="ECO:0000256" key="3">
    <source>
        <dbReference type="ARBA" id="ARBA00040298"/>
    </source>
</evidence>
<dbReference type="Proteomes" id="UP000515563">
    <property type="component" value="Chromosome"/>
</dbReference>
<comment type="function">
    <text evidence="1">Probable oxidoreductase that may play a role as regulator of mitochondrial function.</text>
</comment>
<dbReference type="RefSeq" id="WP_185445053.1">
    <property type="nucleotide sequence ID" value="NZ_CP043661.1"/>
</dbReference>
<proteinExistence type="predicted"/>
<dbReference type="PANTHER" id="PTHR10668">
    <property type="entry name" value="PHYTOENE DEHYDROGENASE"/>
    <property type="match status" value="1"/>
</dbReference>
<evidence type="ECO:0000259" key="4">
    <source>
        <dbReference type="Pfam" id="PF01593"/>
    </source>
</evidence>
<dbReference type="KEGG" id="kqi:F1D05_38000"/>
<dbReference type="EMBL" id="CP043661">
    <property type="protein sequence ID" value="QNE22640.1"/>
    <property type="molecule type" value="Genomic_DNA"/>
</dbReference>
<dbReference type="PRINTS" id="PR00411">
    <property type="entry name" value="PNDRDTASEI"/>
</dbReference>
<evidence type="ECO:0000256" key="1">
    <source>
        <dbReference type="ARBA" id="ARBA00037217"/>
    </source>
</evidence>
<evidence type="ECO:0000256" key="2">
    <source>
        <dbReference type="ARBA" id="ARBA00038825"/>
    </source>
</evidence>
<dbReference type="PANTHER" id="PTHR10668:SF105">
    <property type="entry name" value="DEHYDROGENASE-RELATED"/>
    <property type="match status" value="1"/>
</dbReference>
<dbReference type="AlphaFoldDB" id="A0A7G6X8S5"/>
<dbReference type="SUPFAM" id="SSF51905">
    <property type="entry name" value="FAD/NAD(P)-binding domain"/>
    <property type="match status" value="1"/>
</dbReference>
<reference evidence="6" key="1">
    <citation type="submission" date="2019-09" db="EMBL/GenBank/DDBJ databases">
        <title>Antimicrobial potential of Antarctic Bacteria.</title>
        <authorList>
            <person name="Benaud N."/>
            <person name="Edwards R.J."/>
            <person name="Ferrari B.C."/>
        </authorList>
    </citation>
    <scope>NUCLEOTIDE SEQUENCE [LARGE SCALE GENOMIC DNA]</scope>
    <source>
        <strain evidence="6">SPB151</strain>
    </source>
</reference>
<name>A0A7G6X8S5_9ACTN</name>
<evidence type="ECO:0000313" key="5">
    <source>
        <dbReference type="EMBL" id="QNE22640.1"/>
    </source>
</evidence>
<reference evidence="5 6" key="2">
    <citation type="journal article" date="2020" name="Microbiol. Resour. Announc.">
        <title>Antarctic desert soil bacteria exhibit high novel natural product potential, evaluated through long-read genome sequencing and comparative genomics.</title>
        <authorList>
            <person name="Benaud N."/>
            <person name="Edwards R.J."/>
            <person name="Amos T.G."/>
            <person name="D'Agostino P.M."/>
            <person name="Gutierrez-Chavez C."/>
            <person name="Montgomery K."/>
            <person name="Nicetic I."/>
            <person name="Ferrari B.C."/>
        </authorList>
    </citation>
    <scope>NUCLEOTIDE SEQUENCE [LARGE SCALE GENOMIC DNA]</scope>
    <source>
        <strain evidence="5 6">SPB151</strain>
    </source>
</reference>
<feature type="domain" description="Amine oxidase" evidence="4">
    <location>
        <begin position="17"/>
        <end position="348"/>
    </location>
</feature>
<dbReference type="Gene3D" id="3.50.50.60">
    <property type="entry name" value="FAD/NAD(P)-binding domain"/>
    <property type="match status" value="2"/>
</dbReference>
<dbReference type="InterPro" id="IPR036188">
    <property type="entry name" value="FAD/NAD-bd_sf"/>
</dbReference>
<gene>
    <name evidence="5" type="ORF">F1D05_38000</name>
</gene>
<dbReference type="Pfam" id="PF01593">
    <property type="entry name" value="Amino_oxidase"/>
    <property type="match status" value="1"/>
</dbReference>
<accession>A0A7G6X8S5</accession>
<sequence length="528" mass="55442">MLPRVVDAVVIGSGPNGLVSAITLADRGWDVLVLEAADQFGGAVRSVEQDGWISDRFSSSYPLGVASPVLRSLELEKFGLRWGNAPAPVTHLLDPETSATIHQDPNDTAASLAVDHPADGDAWLRLYSQYVKIREPFLDALLTSWPPVTAGLRLTRRLGSAGELARFARFMAMPMHRMGQELFAGPRGRALLAGNAFHADVSLTGSVSGTMGWLLAMLAQDVGFPVAVGGSGSLSGALVRRAEQAGALLISGTPVEGIDVSAGKVTGVRTAAGERVVVRRAVIADVSAPALYGELLPSASVPAGLRRDLDSFEWDYPTVKLNYRLSGPIPWQAEEARSAGVVHLGGTANELVHTSADLDTGRVPTAPFLLIGQTTKADPSRSPAGTEALWVYSHLPRGIADDAAAEKLAVRMDRAIERHAPGFLDLVLDRELQRPSDLSAANAALGLGALGGGTSQLHQQLIFRPTIGLGSPRTVVSGLYLGSSAIHPGPGVHGACGHLAARTALRDASPLGTLTRTPTTAALRHLQR</sequence>
<organism evidence="5 6">
    <name type="scientific">Kribbella qitaiheensis</name>
    <dbReference type="NCBI Taxonomy" id="1544730"/>
    <lineage>
        <taxon>Bacteria</taxon>
        <taxon>Bacillati</taxon>
        <taxon>Actinomycetota</taxon>
        <taxon>Actinomycetes</taxon>
        <taxon>Propionibacteriales</taxon>
        <taxon>Kribbellaceae</taxon>
        <taxon>Kribbella</taxon>
    </lineage>
</organism>
<keyword evidence="6" id="KW-1185">Reference proteome</keyword>
<dbReference type="InterPro" id="IPR002937">
    <property type="entry name" value="Amino_oxidase"/>
</dbReference>
<dbReference type="GO" id="GO:0016491">
    <property type="term" value="F:oxidoreductase activity"/>
    <property type="evidence" value="ECO:0007669"/>
    <property type="project" value="InterPro"/>
</dbReference>
<protein>
    <recommendedName>
        <fullName evidence="3">Pyridine nucleotide-disulfide oxidoreductase domain-containing protein 2</fullName>
    </recommendedName>
</protein>
<evidence type="ECO:0000313" key="6">
    <source>
        <dbReference type="Proteomes" id="UP000515563"/>
    </source>
</evidence>
<comment type="subunit">
    <text evidence="2">Interacts with COX5B; this interaction may contribute to localize PYROXD2 to the inner face of the inner mitochondrial membrane.</text>
</comment>